<evidence type="ECO:0008006" key="4">
    <source>
        <dbReference type="Google" id="ProtNLM"/>
    </source>
</evidence>
<dbReference type="HOGENOM" id="CLU_656626_0_0_6"/>
<dbReference type="EMBL" id="CP002446">
    <property type="protein sequence ID" value="ADV26161.1"/>
    <property type="molecule type" value="Genomic_DNA"/>
</dbReference>
<keyword evidence="3" id="KW-1185">Reference proteome</keyword>
<evidence type="ECO:0000313" key="2">
    <source>
        <dbReference type="EMBL" id="ADV26161.1"/>
    </source>
</evidence>
<dbReference type="KEGG" id="psu:Psesu_0299"/>
<dbReference type="InterPro" id="IPR036278">
    <property type="entry name" value="Sialidase_sf"/>
</dbReference>
<sequence length="427" mass="45847">MDRFAHRRAHAGTAVVIALALAACGGDASEPTPVPVPEVALVNVQPWELPAPPGAAQPDLALAPDGRLLLAWLEPTDDGHRLRLAAVAADGGWEETRTVAEGRDWFVNWADTPHVQALADGSLWAHWLRNTGPSRMDYGIVLARSGDAGQTWKETAPVHPGGTRGDHGFVTFWQQDEDRLGMAWLDSRQKAAAGATGHDSHHHGGGAAMMLRAAIHGPDGAQLREWPLDASTCDCCTTDSALTDKGVVVVYRGRSEGEIRDTRIVRLEGDAWTAPREVHRDGWHFAGCPVNGPAVAAEGMRVWVAWYTEADGWPEVRAAVSEDAGDSFGAPVPLIRGQPALGRVALATAGGRLYAAWLEEASPETQRLRLMRYSADLSRSEMREVATFPASGRGSGLPRLQVTDGAAWLVWTEVVDGRPALRGAVVR</sequence>
<dbReference type="CDD" id="cd15482">
    <property type="entry name" value="Sialidase_non-viral"/>
    <property type="match status" value="1"/>
</dbReference>
<keyword evidence="1" id="KW-0732">Signal</keyword>
<reference evidence="2 3" key="1">
    <citation type="submission" date="2011-01" db="EMBL/GenBank/DDBJ databases">
        <title>Complete sequence of Pseudoxanthomonas suwonensis 11-1.</title>
        <authorList>
            <consortium name="US DOE Joint Genome Institute"/>
            <person name="Lucas S."/>
            <person name="Copeland A."/>
            <person name="Lapidus A."/>
            <person name="Cheng J.-F."/>
            <person name="Goodwin L."/>
            <person name="Pitluck S."/>
            <person name="Teshima H."/>
            <person name="Detter J.C."/>
            <person name="Han C."/>
            <person name="Tapia R."/>
            <person name="Land M."/>
            <person name="Hauser L."/>
            <person name="Kyrpides N."/>
            <person name="Ivanova N."/>
            <person name="Ovchinnikova G."/>
            <person name="Siebers A.K."/>
            <person name="Allgaier M."/>
            <person name="Thelen M.P."/>
            <person name="Hugenholtz P."/>
            <person name="Gladden J."/>
            <person name="Woyke T."/>
        </authorList>
    </citation>
    <scope>NUCLEOTIDE SEQUENCE [LARGE SCALE GENOMIC DNA]</scope>
    <source>
        <strain evidence="3">11-1</strain>
    </source>
</reference>
<name>E6WPY3_PSEUU</name>
<feature type="chain" id="PRO_5003214928" description="Exo-alpha-sialidase" evidence="1">
    <location>
        <begin position="29"/>
        <end position="427"/>
    </location>
</feature>
<gene>
    <name evidence="2" type="ordered locus">Psesu_0299</name>
</gene>
<organism evidence="2 3">
    <name type="scientific">Pseudoxanthomonas suwonensis (strain 11-1)</name>
    <dbReference type="NCBI Taxonomy" id="743721"/>
    <lineage>
        <taxon>Bacteria</taxon>
        <taxon>Pseudomonadati</taxon>
        <taxon>Pseudomonadota</taxon>
        <taxon>Gammaproteobacteria</taxon>
        <taxon>Lysobacterales</taxon>
        <taxon>Lysobacteraceae</taxon>
        <taxon>Pseudoxanthomonas</taxon>
    </lineage>
</organism>
<protein>
    <recommendedName>
        <fullName evidence="4">Exo-alpha-sialidase</fullName>
    </recommendedName>
</protein>
<feature type="signal peptide" evidence="1">
    <location>
        <begin position="1"/>
        <end position="28"/>
    </location>
</feature>
<dbReference type="STRING" id="743721.Psesu_0299"/>
<proteinExistence type="predicted"/>
<dbReference type="RefSeq" id="WP_013533991.1">
    <property type="nucleotide sequence ID" value="NC_014924.1"/>
</dbReference>
<dbReference type="PROSITE" id="PS51257">
    <property type="entry name" value="PROKAR_LIPOPROTEIN"/>
    <property type="match status" value="1"/>
</dbReference>
<dbReference type="AlphaFoldDB" id="E6WPY3"/>
<dbReference type="OrthoDB" id="9764969at2"/>
<dbReference type="SUPFAM" id="SSF50939">
    <property type="entry name" value="Sialidases"/>
    <property type="match status" value="2"/>
</dbReference>
<accession>E6WPY3</accession>
<dbReference type="Proteomes" id="UP000008632">
    <property type="component" value="Chromosome"/>
</dbReference>
<dbReference type="Gene3D" id="2.120.10.10">
    <property type="match status" value="2"/>
</dbReference>
<evidence type="ECO:0000256" key="1">
    <source>
        <dbReference type="SAM" id="SignalP"/>
    </source>
</evidence>
<dbReference type="eggNOG" id="COG4409">
    <property type="taxonomic scope" value="Bacteria"/>
</dbReference>
<evidence type="ECO:0000313" key="3">
    <source>
        <dbReference type="Proteomes" id="UP000008632"/>
    </source>
</evidence>